<dbReference type="AlphaFoldDB" id="A0A8S1PLA5"/>
<dbReference type="Proteomes" id="UP000688137">
    <property type="component" value="Unassembled WGS sequence"/>
</dbReference>
<keyword evidence="3" id="KW-1185">Reference proteome</keyword>
<evidence type="ECO:0000256" key="1">
    <source>
        <dbReference type="SAM" id="Phobius"/>
    </source>
</evidence>
<keyword evidence="1" id="KW-0472">Membrane</keyword>
<keyword evidence="1" id="KW-0812">Transmembrane</keyword>
<keyword evidence="1" id="KW-1133">Transmembrane helix</keyword>
<evidence type="ECO:0008006" key="4">
    <source>
        <dbReference type="Google" id="ProtNLM"/>
    </source>
</evidence>
<reference evidence="2" key="1">
    <citation type="submission" date="2021-01" db="EMBL/GenBank/DDBJ databases">
        <authorList>
            <consortium name="Genoscope - CEA"/>
            <person name="William W."/>
        </authorList>
    </citation>
    <scope>NUCLEOTIDE SEQUENCE</scope>
</reference>
<comment type="caution">
    <text evidence="2">The sequence shown here is derived from an EMBL/GenBank/DDBJ whole genome shotgun (WGS) entry which is preliminary data.</text>
</comment>
<proteinExistence type="predicted"/>
<gene>
    <name evidence="2" type="ORF">PPRIM_AZ9-3.1.T1220183</name>
</gene>
<dbReference type="EMBL" id="CAJJDM010000125">
    <property type="protein sequence ID" value="CAD8104085.1"/>
    <property type="molecule type" value="Genomic_DNA"/>
</dbReference>
<name>A0A8S1PLA5_PARPR</name>
<evidence type="ECO:0000313" key="2">
    <source>
        <dbReference type="EMBL" id="CAD8104085.1"/>
    </source>
</evidence>
<accession>A0A8S1PLA5</accession>
<protein>
    <recommendedName>
        <fullName evidence="4">Transmembrane protein</fullName>
    </recommendedName>
</protein>
<sequence length="423" mass="50869">MSSQTHQSDKTLQRDSPKNSYLSTLTAFSIILGFAILIGVGLENQQMIQQFQFQSQSLILLNPFIWFTHNSLARLCSLCCPQSVLKRKLKKKNSYLIRCTYLNECLMCLLTWKTQKRKYDHAFWFQIQSSQLFLDNTYIKFIKSNSFQSANEDVIMCMIQTDIYNDFIKLLSPSQQQAIEYQHSKEHASIQFLVVREDQQKNKELKEQDIYDEIEALISISNKQYQKQIILEDSKKQEIGKEQILKEKFYLFEKLIYLYTRDEIFQVFNWQFAQHNYQKIKNIILCLYQRFKQNQLKQYKIFLSFFRGIYFDSKDIFDKLSKIHNLHKRMEHLFWNTITSAYYNFCSNGNYGIFYQLLLDQDVPHPCFKLQLYHTHYPEEEEVLLFPQFEFIVQETNSIQLEPTTIYTVTIKQVTMHFHFIQY</sequence>
<organism evidence="2 3">
    <name type="scientific">Paramecium primaurelia</name>
    <dbReference type="NCBI Taxonomy" id="5886"/>
    <lineage>
        <taxon>Eukaryota</taxon>
        <taxon>Sar</taxon>
        <taxon>Alveolata</taxon>
        <taxon>Ciliophora</taxon>
        <taxon>Intramacronucleata</taxon>
        <taxon>Oligohymenophorea</taxon>
        <taxon>Peniculida</taxon>
        <taxon>Parameciidae</taxon>
        <taxon>Paramecium</taxon>
    </lineage>
</organism>
<evidence type="ECO:0000313" key="3">
    <source>
        <dbReference type="Proteomes" id="UP000688137"/>
    </source>
</evidence>
<feature type="transmembrane region" description="Helical" evidence="1">
    <location>
        <begin position="20"/>
        <end position="42"/>
    </location>
</feature>